<dbReference type="Gene3D" id="3.40.50.150">
    <property type="entry name" value="Vaccinia Virus protein VP39"/>
    <property type="match status" value="1"/>
</dbReference>
<evidence type="ECO:0000313" key="2">
    <source>
        <dbReference type="Proteomes" id="UP000240322"/>
    </source>
</evidence>
<dbReference type="Pfam" id="PF13578">
    <property type="entry name" value="Methyltransf_24"/>
    <property type="match status" value="1"/>
</dbReference>
<protein>
    <recommendedName>
        <fullName evidence="3">Class I SAM-dependent methyltransferase</fullName>
    </recommendedName>
</protein>
<proteinExistence type="predicted"/>
<evidence type="ECO:0008006" key="3">
    <source>
        <dbReference type="Google" id="ProtNLM"/>
    </source>
</evidence>
<feature type="non-terminal residue" evidence="1">
    <location>
        <position position="1"/>
    </location>
</feature>
<name>A0A2R6ALT8_9ARCH</name>
<organism evidence="1 2">
    <name type="scientific">Candidatus Marsarchaeota G2 archaeon OSP_D</name>
    <dbReference type="NCBI Taxonomy" id="1978157"/>
    <lineage>
        <taxon>Archaea</taxon>
        <taxon>Candidatus Marsarchaeota</taxon>
        <taxon>Candidatus Marsarchaeota group 2</taxon>
    </lineage>
</organism>
<accession>A0A2R6ALT8</accession>
<evidence type="ECO:0000313" key="1">
    <source>
        <dbReference type="EMBL" id="PSN87337.1"/>
    </source>
</evidence>
<dbReference type="EMBL" id="NEXE01000169">
    <property type="protein sequence ID" value="PSN87337.1"/>
    <property type="molecule type" value="Genomic_DNA"/>
</dbReference>
<gene>
    <name evidence="1" type="ORF">B9Q03_10715</name>
</gene>
<reference evidence="1 2" key="1">
    <citation type="submission" date="2017-04" db="EMBL/GenBank/DDBJ databases">
        <title>Novel microbial lineages endemic to geothermal iron-oxide mats fill important gaps in the evolutionary history of Archaea.</title>
        <authorList>
            <person name="Jay Z.J."/>
            <person name="Beam J.P."/>
            <person name="Dlakic M."/>
            <person name="Rusch D.B."/>
            <person name="Kozubal M.A."/>
            <person name="Inskeep W.P."/>
        </authorList>
    </citation>
    <scope>NUCLEOTIDE SEQUENCE [LARGE SCALE GENOMIC DNA]</scope>
    <source>
        <strain evidence="1">OSP_D</strain>
    </source>
</reference>
<dbReference type="InterPro" id="IPR029063">
    <property type="entry name" value="SAM-dependent_MTases_sf"/>
</dbReference>
<dbReference type="AlphaFoldDB" id="A0A2R6ALT8"/>
<dbReference type="SUPFAM" id="SSF53335">
    <property type="entry name" value="S-adenosyl-L-methionine-dependent methyltransferases"/>
    <property type="match status" value="1"/>
</dbReference>
<sequence>RIYLFPIHQARRGIRGKLPPSMEQTTVKQASMATILLFLPGFRKPQKHDTHRFVMGYLQLIASAFKAPLTTVENFAREAEEINSALELKLGGRRLWAISKHERVALYCVTRLLNPRFAVETGVGAGVSTTFILSGLESGVLHSFDLGAKYGDEQQAYPVGFIIPEELKKKWVLHVGDSKKLLGPFFDSLKDEKIQLFLHDGEHTYTNVHSELTLAWTHMDRGAILIDNCDWTQAPEEFAKRLNTPLTHLVDDMCMMLKAWR</sequence>
<comment type="caution">
    <text evidence="1">The sequence shown here is derived from an EMBL/GenBank/DDBJ whole genome shotgun (WGS) entry which is preliminary data.</text>
</comment>
<dbReference type="Proteomes" id="UP000240322">
    <property type="component" value="Unassembled WGS sequence"/>
</dbReference>